<evidence type="ECO:0000259" key="9">
    <source>
        <dbReference type="PROSITE" id="PS50883"/>
    </source>
</evidence>
<evidence type="ECO:0000313" key="12">
    <source>
        <dbReference type="Proteomes" id="UP000886667"/>
    </source>
</evidence>
<feature type="signal peptide" evidence="6">
    <location>
        <begin position="1"/>
        <end position="25"/>
    </location>
</feature>
<evidence type="ECO:0000256" key="5">
    <source>
        <dbReference type="SAM" id="Coils"/>
    </source>
</evidence>
<dbReference type="InterPro" id="IPR035919">
    <property type="entry name" value="EAL_sf"/>
</dbReference>
<dbReference type="NCBIfam" id="TIGR00229">
    <property type="entry name" value="sensory_box"/>
    <property type="match status" value="2"/>
</dbReference>
<accession>A0A9E4KB24</accession>
<dbReference type="EC" id="3.1.4.52" evidence="2"/>
<comment type="caution">
    <text evidence="11">The sequence shown here is derived from an EMBL/GenBank/DDBJ whole genome shotgun (WGS) entry which is preliminary data.</text>
</comment>
<dbReference type="FunFam" id="3.20.20.450:FF:000001">
    <property type="entry name" value="Cyclic di-GMP phosphodiesterase yahA"/>
    <property type="match status" value="1"/>
</dbReference>
<evidence type="ECO:0000256" key="2">
    <source>
        <dbReference type="ARBA" id="ARBA00012282"/>
    </source>
</evidence>
<evidence type="ECO:0000259" key="10">
    <source>
        <dbReference type="PROSITE" id="PS50887"/>
    </source>
</evidence>
<evidence type="ECO:0000259" key="8">
    <source>
        <dbReference type="PROSITE" id="PS50113"/>
    </source>
</evidence>
<feature type="domain" description="EAL" evidence="9">
    <location>
        <begin position="885"/>
        <end position="1141"/>
    </location>
</feature>
<dbReference type="Pfam" id="PF13426">
    <property type="entry name" value="PAS_9"/>
    <property type="match status" value="1"/>
</dbReference>
<dbReference type="SMART" id="SM00091">
    <property type="entry name" value="PAS"/>
    <property type="match status" value="3"/>
</dbReference>
<dbReference type="InterPro" id="IPR001638">
    <property type="entry name" value="Solute-binding_3/MltF_N"/>
</dbReference>
<keyword evidence="3" id="KW-0973">c-di-GMP</keyword>
<dbReference type="Proteomes" id="UP000886667">
    <property type="component" value="Unassembled WGS sequence"/>
</dbReference>
<dbReference type="InterPro" id="IPR001610">
    <property type="entry name" value="PAC"/>
</dbReference>
<dbReference type="InterPro" id="IPR000700">
    <property type="entry name" value="PAS-assoc_C"/>
</dbReference>
<dbReference type="SUPFAM" id="SSF55785">
    <property type="entry name" value="PYP-like sensor domain (PAS domain)"/>
    <property type="match status" value="3"/>
</dbReference>
<dbReference type="Pfam" id="PF00990">
    <property type="entry name" value="GGDEF"/>
    <property type="match status" value="1"/>
</dbReference>
<proteinExistence type="predicted"/>
<dbReference type="SUPFAM" id="SSF141868">
    <property type="entry name" value="EAL domain-like"/>
    <property type="match status" value="1"/>
</dbReference>
<dbReference type="Gene3D" id="3.40.190.10">
    <property type="entry name" value="Periplasmic binding protein-like II"/>
    <property type="match status" value="2"/>
</dbReference>
<dbReference type="CDD" id="cd13704">
    <property type="entry name" value="PBP2_HisK"/>
    <property type="match status" value="1"/>
</dbReference>
<dbReference type="InterPro" id="IPR052155">
    <property type="entry name" value="Biofilm_reg_signaling"/>
</dbReference>
<dbReference type="Pfam" id="PF08448">
    <property type="entry name" value="PAS_4"/>
    <property type="match status" value="1"/>
</dbReference>
<reference evidence="11" key="1">
    <citation type="journal article" date="2021" name="Proc. Natl. Acad. Sci. U.S.A.">
        <title>Global biogeography of chemosynthetic symbionts reveals both localized and globally distributed symbiont groups. .</title>
        <authorList>
            <person name="Osvatic J.T."/>
            <person name="Wilkins L.G.E."/>
            <person name="Leibrecht L."/>
            <person name="Leray M."/>
            <person name="Zauner S."/>
            <person name="Polzin J."/>
            <person name="Camacho Y."/>
            <person name="Gros O."/>
            <person name="van Gils J.A."/>
            <person name="Eisen J.A."/>
            <person name="Petersen J.M."/>
            <person name="Yuen B."/>
        </authorList>
    </citation>
    <scope>NUCLEOTIDE SEQUENCE</scope>
    <source>
        <strain evidence="11">MAGclacostrist064TRANS</strain>
    </source>
</reference>
<dbReference type="NCBIfam" id="TIGR00254">
    <property type="entry name" value="GGDEF"/>
    <property type="match status" value="1"/>
</dbReference>
<dbReference type="InterPro" id="IPR043128">
    <property type="entry name" value="Rev_trsase/Diguanyl_cyclase"/>
</dbReference>
<dbReference type="GO" id="GO:0071732">
    <property type="term" value="P:cellular response to nitric oxide"/>
    <property type="evidence" value="ECO:0007669"/>
    <property type="project" value="UniProtKB-ARBA"/>
</dbReference>
<dbReference type="InterPro" id="IPR001633">
    <property type="entry name" value="EAL_dom"/>
</dbReference>
<dbReference type="CDD" id="cd00130">
    <property type="entry name" value="PAS"/>
    <property type="match status" value="2"/>
</dbReference>
<keyword evidence="6" id="KW-0732">Signal</keyword>
<dbReference type="Gene3D" id="2.10.70.100">
    <property type="match status" value="1"/>
</dbReference>
<evidence type="ECO:0000256" key="1">
    <source>
        <dbReference type="ARBA" id="ARBA00001946"/>
    </source>
</evidence>
<dbReference type="AlphaFoldDB" id="A0A9E4KB24"/>
<dbReference type="Gene3D" id="3.20.20.450">
    <property type="entry name" value="EAL domain"/>
    <property type="match status" value="1"/>
</dbReference>
<feature type="domain" description="PAC" evidence="8">
    <location>
        <begin position="403"/>
        <end position="455"/>
    </location>
</feature>
<dbReference type="SUPFAM" id="SSF53850">
    <property type="entry name" value="Periplasmic binding protein-like II"/>
    <property type="match status" value="1"/>
</dbReference>
<feature type="domain" description="PAS" evidence="7">
    <location>
        <begin position="452"/>
        <end position="500"/>
    </location>
</feature>
<dbReference type="PROSITE" id="PS50887">
    <property type="entry name" value="GGDEF"/>
    <property type="match status" value="1"/>
</dbReference>
<dbReference type="SUPFAM" id="SSF55073">
    <property type="entry name" value="Nucleotide cyclase"/>
    <property type="match status" value="1"/>
</dbReference>
<evidence type="ECO:0000256" key="3">
    <source>
        <dbReference type="ARBA" id="ARBA00022636"/>
    </source>
</evidence>
<feature type="chain" id="PRO_5039270355" description="cyclic-guanylate-specific phosphodiesterase" evidence="6">
    <location>
        <begin position="26"/>
        <end position="1144"/>
    </location>
</feature>
<dbReference type="SMART" id="SM00062">
    <property type="entry name" value="PBPb"/>
    <property type="match status" value="1"/>
</dbReference>
<dbReference type="PROSITE" id="PS50113">
    <property type="entry name" value="PAC"/>
    <property type="match status" value="2"/>
</dbReference>
<dbReference type="InterPro" id="IPR000160">
    <property type="entry name" value="GGDEF_dom"/>
</dbReference>
<feature type="domain" description="GGDEF" evidence="10">
    <location>
        <begin position="743"/>
        <end position="876"/>
    </location>
</feature>
<dbReference type="InterPro" id="IPR013656">
    <property type="entry name" value="PAS_4"/>
</dbReference>
<sequence>MNNKQTSIFAVLFVLALSISSDQSAWRVQAENQLAEPQATHLLAAMPRDFPPQYAVDENGRPYGFAIDVMNALAEQAGSTIEYQIHETWQDVLNAIRTGQADLIPNVGITADRQKYADFTAPVETFSVSLFVRHETESIQSVEDLAGYQVGVMKGNVAIKLLADKNLKLKHFDQLSDALIALLSGQIDAFAYPDPVVWRYTQQLGLDDHIRKISPSLKEIKRAIAVRKGEPLLLKQLNQEVDRLISSKRFKEIYSRWYATPTPYWNTQRTLLAMSLLVMLVASSLLIWRFRSLQKLNQRLISETEMRRDAETQLQQLNADLEETVRRQTEGLAEAQRMGKMGSWVLNLQQDSLEWSDETFRIFEIDPQRFGATYEKFLETVHPSDRERVNNTYLSSLEDQHDYEIEHRLLFADGRIKWVKEQCETRFDSHGLPIISRGTVQDITERKAAERQLALTQHALDHISEAAYLIKPDGHFRYVNPAACETLGYTKQALLKKTVMDIDPSYSTEGFSAIDRRLAEAGSLRFETTHQHRDGHTIPVEVVANHIQFEDEEYSFAIARDISEIKSAQLEIERQHTLLQQVIDGVSDPILMIDTDYTVQLMNHAARAAAPAKALASSQPKCYAISHHIDHPCQGEDHPCPLNRVMESKQTVKVVHNHPGQDGATRTFELLANPLFDKHGDITGIIESGRDITDYLSVVEQLRKNQHRLDHIAHHDPLTGMPNRLLFVDRLQQAIFKAKRNNNMVALLFIDLDRFKQINDSFGHPTGDQILKEAAIRLKAKIREVDTIARVGGDEFTVILDQIDHTQDIVKIAEKLLGAFTQGFKILDKELFLSSSIGISIYPQDSDDPNTLIRNADSAMYKAKELGRNAYSFYTAEMTSLAFERLMMENSLRKALSMKELVLHYQPQIDIRTGRIIGVEALVRWQHPELGLLPPAKFIPLAEDSGLIRPIGEWILRQACLQVSKWRDQGFSPQRISVNCNLSAGQLNSENFVGGIQAILAEAGIEAGLLELEITETTIMNDPEHMSEIFNRLRDIGIKLAIDDFGTGYSSLSYLKTLPISKLKIDQSFVRDIPADPDDMAITRAIIALGESLQMQVIAEGVETEAQAEFLKAEGCYLAQGFLYAKPMKSEDLDRYMTSVQTDS</sequence>
<dbReference type="Pfam" id="PF00563">
    <property type="entry name" value="EAL"/>
    <property type="match status" value="1"/>
</dbReference>
<dbReference type="Gene3D" id="3.30.70.270">
    <property type="match status" value="1"/>
</dbReference>
<dbReference type="FunFam" id="3.30.70.270:FF:000001">
    <property type="entry name" value="Diguanylate cyclase domain protein"/>
    <property type="match status" value="1"/>
</dbReference>
<organism evidence="11 12">
    <name type="scientific">Candidatus Thiodiazotropha taylori</name>
    <dbReference type="NCBI Taxonomy" id="2792791"/>
    <lineage>
        <taxon>Bacteria</taxon>
        <taxon>Pseudomonadati</taxon>
        <taxon>Pseudomonadota</taxon>
        <taxon>Gammaproteobacteria</taxon>
        <taxon>Chromatiales</taxon>
        <taxon>Sedimenticolaceae</taxon>
        <taxon>Candidatus Thiodiazotropha</taxon>
    </lineage>
</organism>
<dbReference type="SMART" id="SM00267">
    <property type="entry name" value="GGDEF"/>
    <property type="match status" value="1"/>
</dbReference>
<evidence type="ECO:0000259" key="7">
    <source>
        <dbReference type="PROSITE" id="PS50112"/>
    </source>
</evidence>
<feature type="coiled-coil region" evidence="5">
    <location>
        <begin position="293"/>
        <end position="338"/>
    </location>
</feature>
<evidence type="ECO:0000256" key="4">
    <source>
        <dbReference type="ARBA" id="ARBA00051114"/>
    </source>
</evidence>
<dbReference type="InterPro" id="IPR000014">
    <property type="entry name" value="PAS"/>
</dbReference>
<dbReference type="Gene3D" id="3.30.450.20">
    <property type="entry name" value="PAS domain"/>
    <property type="match status" value="3"/>
</dbReference>
<dbReference type="PROSITE" id="PS50112">
    <property type="entry name" value="PAS"/>
    <property type="match status" value="1"/>
</dbReference>
<dbReference type="EMBL" id="JAEPCM010000075">
    <property type="protein sequence ID" value="MCG7945285.1"/>
    <property type="molecule type" value="Genomic_DNA"/>
</dbReference>
<dbReference type="InterPro" id="IPR029787">
    <property type="entry name" value="Nucleotide_cyclase"/>
</dbReference>
<protein>
    <recommendedName>
        <fullName evidence="2">cyclic-guanylate-specific phosphodiesterase</fullName>
        <ecNumber evidence="2">3.1.4.52</ecNumber>
    </recommendedName>
</protein>
<keyword evidence="5" id="KW-0175">Coiled coil</keyword>
<name>A0A9E4KB24_9GAMM</name>
<comment type="cofactor">
    <cofactor evidence="1">
        <name>Mg(2+)</name>
        <dbReference type="ChEBI" id="CHEBI:18420"/>
    </cofactor>
</comment>
<comment type="catalytic activity">
    <reaction evidence="4">
        <text>3',3'-c-di-GMP + H2O = 5'-phosphoguanylyl(3'-&gt;5')guanosine + H(+)</text>
        <dbReference type="Rhea" id="RHEA:24902"/>
        <dbReference type="ChEBI" id="CHEBI:15377"/>
        <dbReference type="ChEBI" id="CHEBI:15378"/>
        <dbReference type="ChEBI" id="CHEBI:58754"/>
        <dbReference type="ChEBI" id="CHEBI:58805"/>
        <dbReference type="EC" id="3.1.4.52"/>
    </reaction>
    <physiologicalReaction direction="left-to-right" evidence="4">
        <dbReference type="Rhea" id="RHEA:24903"/>
    </physiologicalReaction>
</comment>
<dbReference type="CDD" id="cd01949">
    <property type="entry name" value="GGDEF"/>
    <property type="match status" value="1"/>
</dbReference>
<feature type="domain" description="PAC" evidence="8">
    <location>
        <begin position="648"/>
        <end position="704"/>
    </location>
</feature>
<dbReference type="Pfam" id="PF00497">
    <property type="entry name" value="SBP_bac_3"/>
    <property type="match status" value="1"/>
</dbReference>
<dbReference type="PANTHER" id="PTHR44757:SF2">
    <property type="entry name" value="BIOFILM ARCHITECTURE MAINTENANCE PROTEIN MBAA"/>
    <property type="match status" value="1"/>
</dbReference>
<dbReference type="InterPro" id="IPR013655">
    <property type="entry name" value="PAS_fold_3"/>
</dbReference>
<dbReference type="SMART" id="SM00052">
    <property type="entry name" value="EAL"/>
    <property type="match status" value="1"/>
</dbReference>
<dbReference type="PROSITE" id="PS50883">
    <property type="entry name" value="EAL"/>
    <property type="match status" value="1"/>
</dbReference>
<evidence type="ECO:0000256" key="6">
    <source>
        <dbReference type="SAM" id="SignalP"/>
    </source>
</evidence>
<dbReference type="GO" id="GO:0071111">
    <property type="term" value="F:cyclic-guanylate-specific phosphodiesterase activity"/>
    <property type="evidence" value="ECO:0007669"/>
    <property type="project" value="UniProtKB-EC"/>
</dbReference>
<dbReference type="SMART" id="SM00086">
    <property type="entry name" value="PAC"/>
    <property type="match status" value="3"/>
</dbReference>
<dbReference type="CDD" id="cd01948">
    <property type="entry name" value="EAL"/>
    <property type="match status" value="1"/>
</dbReference>
<gene>
    <name evidence="11" type="ORF">JAZ07_02950</name>
</gene>
<dbReference type="InterPro" id="IPR035965">
    <property type="entry name" value="PAS-like_dom_sf"/>
</dbReference>
<dbReference type="PANTHER" id="PTHR44757">
    <property type="entry name" value="DIGUANYLATE CYCLASE DGCP"/>
    <property type="match status" value="1"/>
</dbReference>
<evidence type="ECO:0000313" key="11">
    <source>
        <dbReference type="EMBL" id="MCG7945285.1"/>
    </source>
</evidence>
<dbReference type="Pfam" id="PF08447">
    <property type="entry name" value="PAS_3"/>
    <property type="match status" value="1"/>
</dbReference>